<evidence type="ECO:0000259" key="2">
    <source>
        <dbReference type="Pfam" id="PF06276"/>
    </source>
</evidence>
<dbReference type="Pfam" id="PF06276">
    <property type="entry name" value="FhuF"/>
    <property type="match status" value="1"/>
</dbReference>
<dbReference type="InterPro" id="IPR022770">
    <property type="entry name" value="IucA/IucC-like_C"/>
</dbReference>
<dbReference type="GO" id="GO:0003824">
    <property type="term" value="F:catalytic activity"/>
    <property type="evidence" value="ECO:0007669"/>
    <property type="project" value="UniProtKB-ARBA"/>
</dbReference>
<sequence>MAYRSAPLYEDVIWRTHLQPQDAGLAQAVRATIAEHREHLLEFIRLDEPAPLNAMTLAQWSSPNALSSLLAVYSDHIYRNQPTMIRENKPLISLWAQWYIGLMVPPLMLALLTQEKALDVSPEHFHAEFHETGRAACFWVDVCEDKKRNTTFAAAANGKVNQPGAGSGCAGTRSDRRDQRQTYLE</sequence>
<protein>
    <submittedName>
        <fullName evidence="3">Ferric reductase</fullName>
    </submittedName>
</protein>
<feature type="compositionally biased region" description="Basic and acidic residues" evidence="1">
    <location>
        <begin position="173"/>
        <end position="185"/>
    </location>
</feature>
<dbReference type="InterPro" id="IPR008090">
    <property type="entry name" value="Fe_iron_reduct"/>
</dbReference>
<name>W1F769_ECOLX</name>
<dbReference type="Proteomes" id="UP000019199">
    <property type="component" value="Unassembled WGS sequence"/>
</dbReference>
<evidence type="ECO:0000313" key="3">
    <source>
        <dbReference type="EMBL" id="CDL30214.1"/>
    </source>
</evidence>
<evidence type="ECO:0000256" key="1">
    <source>
        <dbReference type="SAM" id="MobiDB-lite"/>
    </source>
</evidence>
<proteinExistence type="predicted"/>
<comment type="caution">
    <text evidence="3">The sequence shown here is derived from an EMBL/GenBank/DDBJ whole genome shotgun (WGS) entry which is preliminary data.</text>
</comment>
<feature type="domain" description="Aerobactin siderophore biosynthesis IucA/IucC-like C-terminal" evidence="2">
    <location>
        <begin position="93"/>
        <end position="154"/>
    </location>
</feature>
<dbReference type="PRINTS" id="PR01714">
    <property type="entry name" value="2FE2SRDCTASE"/>
</dbReference>
<reference evidence="3 4" key="1">
    <citation type="submission" date="2013-10" db="EMBL/GenBank/DDBJ databases">
        <title>Antibiotic resistance diversity of beta-lactamase producers in the General Hospital Vienna.</title>
        <authorList>
            <person name="Barisic I."/>
            <person name="Mitteregger D."/>
            <person name="Hirschl A.M."/>
            <person name="Noehammer C."/>
            <person name="Wiesinger-Mayr H."/>
        </authorList>
    </citation>
    <scope>NUCLEOTIDE SEQUENCE [LARGE SCALE GENOMIC DNA]</scope>
    <source>
        <strain evidence="3 4">ISC7</strain>
    </source>
</reference>
<dbReference type="AlphaFoldDB" id="W1F769"/>
<feature type="region of interest" description="Disordered" evidence="1">
    <location>
        <begin position="163"/>
        <end position="185"/>
    </location>
</feature>
<dbReference type="EMBL" id="CBWN010000185">
    <property type="protein sequence ID" value="CDL30214.1"/>
    <property type="molecule type" value="Genomic_DNA"/>
</dbReference>
<dbReference type="NCBIfam" id="TIGR03951">
    <property type="entry name" value="Fe_III_red_FhuF"/>
    <property type="match status" value="1"/>
</dbReference>
<accession>W1F769</accession>
<organism evidence="3 4">
    <name type="scientific">Escherichia coli ISC7</name>
    <dbReference type="NCBI Taxonomy" id="1432555"/>
    <lineage>
        <taxon>Bacteria</taxon>
        <taxon>Pseudomonadati</taxon>
        <taxon>Pseudomonadota</taxon>
        <taxon>Gammaproteobacteria</taxon>
        <taxon>Enterobacterales</taxon>
        <taxon>Enterobacteriaceae</taxon>
        <taxon>Escherichia</taxon>
    </lineage>
</organism>
<evidence type="ECO:0000313" key="4">
    <source>
        <dbReference type="Proteomes" id="UP000019199"/>
    </source>
</evidence>